<dbReference type="InterPro" id="IPR001789">
    <property type="entry name" value="Sig_transdc_resp-reg_receiver"/>
</dbReference>
<dbReference type="SMART" id="SM00387">
    <property type="entry name" value="HATPase_c"/>
    <property type="match status" value="1"/>
</dbReference>
<evidence type="ECO:0000256" key="4">
    <source>
        <dbReference type="ARBA" id="ARBA00022679"/>
    </source>
</evidence>
<proteinExistence type="predicted"/>
<dbReference type="Proteomes" id="UP000238153">
    <property type="component" value="Unassembled WGS sequence"/>
</dbReference>
<evidence type="ECO:0000259" key="14">
    <source>
        <dbReference type="PROSITE" id="PS50110"/>
    </source>
</evidence>
<keyword evidence="10" id="KW-0238">DNA-binding</keyword>
<evidence type="ECO:0000256" key="2">
    <source>
        <dbReference type="ARBA" id="ARBA00012438"/>
    </source>
</evidence>
<evidence type="ECO:0000313" key="16">
    <source>
        <dbReference type="Proteomes" id="UP000238153"/>
    </source>
</evidence>
<dbReference type="SUPFAM" id="SSF55874">
    <property type="entry name" value="ATPase domain of HSP90 chaperone/DNA topoisomerase II/histidine kinase"/>
    <property type="match status" value="1"/>
</dbReference>
<dbReference type="EC" id="2.7.13.3" evidence="2"/>
<evidence type="ECO:0000313" key="15">
    <source>
        <dbReference type="EMBL" id="PPJ70151.1"/>
    </source>
</evidence>
<dbReference type="GO" id="GO:0000160">
    <property type="term" value="P:phosphorelay signal transduction system"/>
    <property type="evidence" value="ECO:0007669"/>
    <property type="project" value="UniProtKB-KW"/>
</dbReference>
<keyword evidence="4" id="KW-0808">Transferase</keyword>
<dbReference type="Gene3D" id="3.30.565.10">
    <property type="entry name" value="Histidine kinase-like ATPase, C-terminal domain"/>
    <property type="match status" value="1"/>
</dbReference>
<protein>
    <recommendedName>
        <fullName evidence="2">histidine kinase</fullName>
        <ecNumber evidence="2">2.7.13.3</ecNumber>
    </recommendedName>
</protein>
<accession>A0A7Z1MYT4</accession>
<evidence type="ECO:0000259" key="13">
    <source>
        <dbReference type="PROSITE" id="PS50109"/>
    </source>
</evidence>
<evidence type="ECO:0000256" key="6">
    <source>
        <dbReference type="ARBA" id="ARBA00022777"/>
    </source>
</evidence>
<comment type="caution">
    <text evidence="15">The sequence shown here is derived from an EMBL/GenBank/DDBJ whole genome shotgun (WGS) entry which is preliminary data.</text>
</comment>
<keyword evidence="6 15" id="KW-0418">Kinase</keyword>
<dbReference type="GO" id="GO:0005524">
    <property type="term" value="F:ATP binding"/>
    <property type="evidence" value="ECO:0007669"/>
    <property type="project" value="UniProtKB-KW"/>
</dbReference>
<comment type="catalytic activity">
    <reaction evidence="1">
        <text>ATP + protein L-histidine = ADP + protein N-phospho-L-histidine.</text>
        <dbReference type="EC" id="2.7.13.3"/>
    </reaction>
</comment>
<keyword evidence="3" id="KW-0597">Phosphoprotein</keyword>
<evidence type="ECO:0000256" key="9">
    <source>
        <dbReference type="ARBA" id="ARBA00023015"/>
    </source>
</evidence>
<evidence type="ECO:0000256" key="11">
    <source>
        <dbReference type="ARBA" id="ARBA00023163"/>
    </source>
</evidence>
<dbReference type="AlphaFoldDB" id="A0A7Z1MYT4"/>
<gene>
    <name evidence="15" type="ORF">CV019_13045</name>
</gene>
<dbReference type="GO" id="GO:0003677">
    <property type="term" value="F:DNA binding"/>
    <property type="evidence" value="ECO:0007669"/>
    <property type="project" value="UniProtKB-KW"/>
</dbReference>
<feature type="domain" description="Response regulatory" evidence="14">
    <location>
        <begin position="152"/>
        <end position="199"/>
    </location>
</feature>
<dbReference type="InterPro" id="IPR036890">
    <property type="entry name" value="HATPase_C_sf"/>
</dbReference>
<evidence type="ECO:0000256" key="7">
    <source>
        <dbReference type="ARBA" id="ARBA00022840"/>
    </source>
</evidence>
<dbReference type="GO" id="GO:0004673">
    <property type="term" value="F:protein histidine kinase activity"/>
    <property type="evidence" value="ECO:0007669"/>
    <property type="project" value="UniProtKB-EC"/>
</dbReference>
<dbReference type="InterPro" id="IPR005467">
    <property type="entry name" value="His_kinase_dom"/>
</dbReference>
<evidence type="ECO:0000256" key="12">
    <source>
        <dbReference type="PROSITE-ProRule" id="PRU00169"/>
    </source>
</evidence>
<keyword evidence="9" id="KW-0805">Transcription regulation</keyword>
<dbReference type="PANTHER" id="PTHR43065">
    <property type="entry name" value="SENSOR HISTIDINE KINASE"/>
    <property type="match status" value="1"/>
</dbReference>
<evidence type="ECO:0000256" key="10">
    <source>
        <dbReference type="ARBA" id="ARBA00023125"/>
    </source>
</evidence>
<dbReference type="PRINTS" id="PR00344">
    <property type="entry name" value="BCTRLSENSOR"/>
</dbReference>
<dbReference type="InterPro" id="IPR003594">
    <property type="entry name" value="HATPase_dom"/>
</dbReference>
<evidence type="ECO:0000256" key="5">
    <source>
        <dbReference type="ARBA" id="ARBA00022741"/>
    </source>
</evidence>
<dbReference type="EMBL" id="PGWX01000485">
    <property type="protein sequence ID" value="PPJ70151.1"/>
    <property type="molecule type" value="Genomic_DNA"/>
</dbReference>
<name>A0A7Z1MYT4_STAHA</name>
<dbReference type="InterPro" id="IPR004358">
    <property type="entry name" value="Sig_transdc_His_kin-like_C"/>
</dbReference>
<evidence type="ECO:0000256" key="1">
    <source>
        <dbReference type="ARBA" id="ARBA00000085"/>
    </source>
</evidence>
<feature type="domain" description="Histidine kinase" evidence="13">
    <location>
        <begin position="1"/>
        <end position="132"/>
    </location>
</feature>
<dbReference type="InterPro" id="IPR011006">
    <property type="entry name" value="CheY-like_superfamily"/>
</dbReference>
<reference evidence="15 16" key="1">
    <citation type="submission" date="2017-11" db="EMBL/GenBank/DDBJ databases">
        <authorList>
            <person name="Founou R.C."/>
            <person name="Founou L."/>
            <person name="Allam M."/>
            <person name="Ismail A."/>
            <person name="Essack S.Y."/>
        </authorList>
    </citation>
    <scope>NUCLEOTIDE SEQUENCE [LARGE SCALE GENOMIC DNA]</scope>
    <source>
        <strain evidence="15 16">G811N2B1</strain>
    </source>
</reference>
<dbReference type="Gene3D" id="3.40.50.2300">
    <property type="match status" value="1"/>
</dbReference>
<dbReference type="PROSITE" id="PS50109">
    <property type="entry name" value="HIS_KIN"/>
    <property type="match status" value="1"/>
</dbReference>
<evidence type="ECO:0000256" key="3">
    <source>
        <dbReference type="ARBA" id="ARBA00022553"/>
    </source>
</evidence>
<comment type="caution">
    <text evidence="12">Lacks conserved residue(s) required for the propagation of feature annotation.</text>
</comment>
<evidence type="ECO:0000256" key="8">
    <source>
        <dbReference type="ARBA" id="ARBA00023012"/>
    </source>
</evidence>
<keyword evidence="8" id="KW-0902">Two-component regulatory system</keyword>
<dbReference type="PANTHER" id="PTHR43065:SF46">
    <property type="entry name" value="C4-DICARBOXYLATE TRANSPORT SENSOR PROTEIN DCTB"/>
    <property type="match status" value="1"/>
</dbReference>
<organism evidence="15 16">
    <name type="scientific">Staphylococcus haemolyticus</name>
    <dbReference type="NCBI Taxonomy" id="1283"/>
    <lineage>
        <taxon>Bacteria</taxon>
        <taxon>Bacillati</taxon>
        <taxon>Bacillota</taxon>
        <taxon>Bacilli</taxon>
        <taxon>Bacillales</taxon>
        <taxon>Staphylococcaceae</taxon>
        <taxon>Staphylococcus</taxon>
    </lineage>
</organism>
<dbReference type="SUPFAM" id="SSF52172">
    <property type="entry name" value="CheY-like"/>
    <property type="match status" value="1"/>
</dbReference>
<sequence>MKLKRGGARVNVDPAQFEAALLNLVVNARDALGDRGRITVQTRQIQVKAGEAPAVAPGDYICVSVSDHGSGRDPGVMGRVFEPFFTTKAEGAGTGLGLAMAYGFVAQSGGHIDIDGVPGAGTTVRLFLPRSTASESAALDATGPAPQGGNEHILVVEDDAAVRDSVCTMLGQLGYRVRSAGDAQSALDMLRQGVPADLV</sequence>
<keyword evidence="11" id="KW-0804">Transcription</keyword>
<feature type="non-terminal residue" evidence="15">
    <location>
        <position position="199"/>
    </location>
</feature>
<dbReference type="Pfam" id="PF02518">
    <property type="entry name" value="HATPase_c"/>
    <property type="match status" value="1"/>
</dbReference>
<dbReference type="PROSITE" id="PS50110">
    <property type="entry name" value="RESPONSE_REGULATORY"/>
    <property type="match status" value="1"/>
</dbReference>
<keyword evidence="7" id="KW-0067">ATP-binding</keyword>
<keyword evidence="5" id="KW-0547">Nucleotide-binding</keyword>